<feature type="compositionally biased region" description="Polar residues" evidence="1">
    <location>
        <begin position="280"/>
        <end position="304"/>
    </location>
</feature>
<dbReference type="InterPro" id="IPR056549">
    <property type="entry name" value="HTH_NOL4"/>
</dbReference>
<reference evidence="4" key="1">
    <citation type="submission" date="2011-08" db="EMBL/GenBank/DDBJ databases">
        <authorList>
            <person name="Rombauts S."/>
        </authorList>
    </citation>
    <scope>NUCLEOTIDE SEQUENCE</scope>
    <source>
        <strain evidence="4">London</strain>
    </source>
</reference>
<dbReference type="Pfam" id="PF23079">
    <property type="entry name" value="HTH_NOL4_2nd"/>
    <property type="match status" value="1"/>
</dbReference>
<feature type="region of interest" description="Disordered" evidence="1">
    <location>
        <begin position="235"/>
        <end position="304"/>
    </location>
</feature>
<name>T1K4X2_TETUR</name>
<dbReference type="PANTHER" id="PTHR12449">
    <property type="entry name" value="DEATH DOMAIN-CONTAINING PROTEIN"/>
    <property type="match status" value="1"/>
</dbReference>
<feature type="domain" description="Nucleolar protein 4 helical" evidence="2">
    <location>
        <begin position="1"/>
        <end position="49"/>
    </location>
</feature>
<feature type="compositionally biased region" description="Polar residues" evidence="1">
    <location>
        <begin position="235"/>
        <end position="250"/>
    </location>
</feature>
<dbReference type="InterPro" id="IPR039788">
    <property type="entry name" value="NOL4/NOL4L"/>
</dbReference>
<feature type="compositionally biased region" description="Low complexity" evidence="1">
    <location>
        <begin position="50"/>
        <end position="63"/>
    </location>
</feature>
<dbReference type="AlphaFoldDB" id="T1K4X2"/>
<dbReference type="STRING" id="32264.T1K4X2"/>
<dbReference type="HOGENOM" id="CLU_020587_2_0_1"/>
<evidence type="ECO:0000256" key="1">
    <source>
        <dbReference type="SAM" id="MobiDB-lite"/>
    </source>
</evidence>
<protein>
    <recommendedName>
        <fullName evidence="2">Nucleolar protein 4 helical domain-containing protein</fullName>
    </recommendedName>
</protein>
<proteinExistence type="predicted"/>
<dbReference type="eggNOG" id="ENOG502QR3R">
    <property type="taxonomic scope" value="Eukaryota"/>
</dbReference>
<organism evidence="3 4">
    <name type="scientific">Tetranychus urticae</name>
    <name type="common">Two-spotted spider mite</name>
    <dbReference type="NCBI Taxonomy" id="32264"/>
    <lineage>
        <taxon>Eukaryota</taxon>
        <taxon>Metazoa</taxon>
        <taxon>Ecdysozoa</taxon>
        <taxon>Arthropoda</taxon>
        <taxon>Chelicerata</taxon>
        <taxon>Arachnida</taxon>
        <taxon>Acari</taxon>
        <taxon>Acariformes</taxon>
        <taxon>Trombidiformes</taxon>
        <taxon>Prostigmata</taxon>
        <taxon>Eleutherengona</taxon>
        <taxon>Raphignathae</taxon>
        <taxon>Tetranychoidea</taxon>
        <taxon>Tetranychidae</taxon>
        <taxon>Tetranychus</taxon>
    </lineage>
</organism>
<dbReference type="EnsemblMetazoa" id="tetur05g04220.1">
    <property type="protein sequence ID" value="tetur05g04220.1"/>
    <property type="gene ID" value="tetur05g04220"/>
</dbReference>
<feature type="region of interest" description="Disordered" evidence="1">
    <location>
        <begin position="41"/>
        <end position="70"/>
    </location>
</feature>
<dbReference type="Proteomes" id="UP000015104">
    <property type="component" value="Unassembled WGS sequence"/>
</dbReference>
<keyword evidence="4" id="KW-1185">Reference proteome</keyword>
<feature type="compositionally biased region" description="Low complexity" evidence="1">
    <location>
        <begin position="251"/>
        <end position="273"/>
    </location>
</feature>
<accession>T1K4X2</accession>
<dbReference type="EMBL" id="CAEY01001581">
    <property type="status" value="NOT_ANNOTATED_CDS"/>
    <property type="molecule type" value="Genomic_DNA"/>
</dbReference>
<evidence type="ECO:0000313" key="3">
    <source>
        <dbReference type="EnsemblMetazoa" id="tetur05g04220.1"/>
    </source>
</evidence>
<reference evidence="3" key="2">
    <citation type="submission" date="2015-06" db="UniProtKB">
        <authorList>
            <consortium name="EnsemblMetazoa"/>
        </authorList>
    </citation>
    <scope>IDENTIFICATION</scope>
</reference>
<evidence type="ECO:0000259" key="2">
    <source>
        <dbReference type="Pfam" id="PF23079"/>
    </source>
</evidence>
<evidence type="ECO:0000313" key="4">
    <source>
        <dbReference type="Proteomes" id="UP000015104"/>
    </source>
</evidence>
<sequence length="352" mass="37983">MVPISRQPKDKVQAIIESCMRQFPEFSDRARKRVRTYLKSCRRTRRHKVTPSTTTQQSSDTLTNGHKDSSCSTNSIEISLSSSSGTCLSSLSSNSSVYHLTSPIAEQILASACANESYNAKRMRAGLKPLPGRSISPSVRDSSNCDHFNNFSESQTINDNLGSILPSTTSPSSESAVQVLKPSASSSLNSTLLAALTGHSKVDHVDYNQSEVTEPLMLLNKKDDSPLRCDELENTGRQVNQSFPTINGNGSLSTPSSLAPLSTSSPSFHSSSPVPRPNIANGTTNCINSGGNQHSNSPQQQQGLTSNYLPYTYSLSPGETAAIKTLIAGYRESAAFLLRSANELEHLLIQQI</sequence>
<dbReference type="PANTHER" id="PTHR12449:SF22">
    <property type="entry name" value="NUCLEOLAR PROTEIN 4"/>
    <property type="match status" value="1"/>
</dbReference>